<dbReference type="EMBL" id="CACVKT020007119">
    <property type="protein sequence ID" value="CAC5405633.1"/>
    <property type="molecule type" value="Genomic_DNA"/>
</dbReference>
<dbReference type="SUPFAM" id="SSF53098">
    <property type="entry name" value="Ribonuclease H-like"/>
    <property type="match status" value="1"/>
</dbReference>
<accession>A0A6J8DAA6</accession>
<name>A0A6J8DAA6_MYTCO</name>
<dbReference type="PANTHER" id="PTHR46791:SF4">
    <property type="match status" value="1"/>
</dbReference>
<dbReference type="AlphaFoldDB" id="A0A6J8DAA6"/>
<dbReference type="InterPro" id="IPR012337">
    <property type="entry name" value="RNaseH-like_sf"/>
</dbReference>
<dbReference type="PROSITE" id="PS50994">
    <property type="entry name" value="INTEGRASE"/>
    <property type="match status" value="1"/>
</dbReference>
<evidence type="ECO:0000313" key="2">
    <source>
        <dbReference type="EMBL" id="CAC5405633.1"/>
    </source>
</evidence>
<evidence type="ECO:0000259" key="1">
    <source>
        <dbReference type="PROSITE" id="PS50994"/>
    </source>
</evidence>
<dbReference type="InterPro" id="IPR058913">
    <property type="entry name" value="Integrase_dom_put"/>
</dbReference>
<protein>
    <recommendedName>
        <fullName evidence="1">Integrase catalytic domain-containing protein</fullName>
    </recommendedName>
</protein>
<organism evidence="2 3">
    <name type="scientific">Mytilus coruscus</name>
    <name type="common">Sea mussel</name>
    <dbReference type="NCBI Taxonomy" id="42192"/>
    <lineage>
        <taxon>Eukaryota</taxon>
        <taxon>Metazoa</taxon>
        <taxon>Spiralia</taxon>
        <taxon>Lophotrochozoa</taxon>
        <taxon>Mollusca</taxon>
        <taxon>Bivalvia</taxon>
        <taxon>Autobranchia</taxon>
        <taxon>Pteriomorphia</taxon>
        <taxon>Mytilida</taxon>
        <taxon>Mytiloidea</taxon>
        <taxon>Mytilidae</taxon>
        <taxon>Mytilinae</taxon>
        <taxon>Mytilus</taxon>
    </lineage>
</organism>
<dbReference type="Gene3D" id="2.40.128.180">
    <property type="match status" value="1"/>
</dbReference>
<evidence type="ECO:0000313" key="3">
    <source>
        <dbReference type="Proteomes" id="UP000507470"/>
    </source>
</evidence>
<dbReference type="PANTHER" id="PTHR46791">
    <property type="entry name" value="EXPRESSED PROTEIN"/>
    <property type="match status" value="1"/>
</dbReference>
<dbReference type="InterPro" id="IPR038513">
    <property type="entry name" value="FAIM1_dom_sf"/>
</dbReference>
<reference evidence="2 3" key="1">
    <citation type="submission" date="2020-06" db="EMBL/GenBank/DDBJ databases">
        <authorList>
            <person name="Li R."/>
            <person name="Bekaert M."/>
        </authorList>
    </citation>
    <scope>NUCLEOTIDE SEQUENCE [LARGE SCALE GENOMIC DNA]</scope>
    <source>
        <strain evidence="3">wild</strain>
    </source>
</reference>
<dbReference type="GO" id="GO:0043066">
    <property type="term" value="P:negative regulation of apoptotic process"/>
    <property type="evidence" value="ECO:0007669"/>
    <property type="project" value="InterPro"/>
</dbReference>
<keyword evidence="3" id="KW-1185">Reference proteome</keyword>
<feature type="domain" description="Integrase catalytic" evidence="1">
    <location>
        <begin position="202"/>
        <end position="385"/>
    </location>
</feature>
<dbReference type="GO" id="GO:0015074">
    <property type="term" value="P:DNA integration"/>
    <property type="evidence" value="ECO:0007669"/>
    <property type="project" value="InterPro"/>
</dbReference>
<dbReference type="Pfam" id="PF06905">
    <property type="entry name" value="FAIM1"/>
    <property type="match status" value="1"/>
</dbReference>
<proteinExistence type="predicted"/>
<dbReference type="InterPro" id="IPR001584">
    <property type="entry name" value="Integrase_cat-core"/>
</dbReference>
<dbReference type="OrthoDB" id="6061881at2759"/>
<dbReference type="Pfam" id="PF24764">
    <property type="entry name" value="rva_4"/>
    <property type="match status" value="1"/>
</dbReference>
<dbReference type="Proteomes" id="UP000507470">
    <property type="component" value="Unassembled WGS sequence"/>
</dbReference>
<sequence>MSINDTEDLGEFFTSLLNVFENTNRNLNRPWTAHDITLIENISRRLESCLEILNVMLSVLDPGGVNHVNDEGEDALLFEETSTGRPKYNLNQSIMYLYESGMSWSRMASCLQVSLSTIRRRRDELGLDPSNMHRFSRISNNDLDQEIITALQFTPNAGESFIQGSFRGRGIRIQRWRLRERLNVIDPVGRALRKRRAIQRRVYNVEGINHLWHVDTNHKLIAWRFVFHGCIDGKSRLITYLNIADNNKKDTALTFFRIGVSKYGLPSRVRGDCGVENTDIARFMNNENGDGRGSFITGRSVHNQRIERLWSDINRTVTMYYQHLFSHMENIEVLNSNIELHLYALHFVYRPRIEKSCAEFVVQWNNHSLRTENNMSPMQIWYSLGGYSMGDRMTEVVVDIQQYGIDWEAPHAALNLNNNITVPENLFTLSDEARIYLNNQVQPLTDDGNHGINHFVNVLIELNDLEDVTGSGGPTAIKELVTLDEVAAYYDDSYRRLSSIPESVGVTMSVILMAGRKRLDISKRDMSKKRKVIRKAGYIGSDGVAKITTGWELTVDGKNVKISFSRDNFHVWVNSEPVETTAYISDEGYDVDLFFSFESHKGHIFSDVDNDRDEMINYILIDDVCMGDSYQTVHHQAKTS</sequence>
<dbReference type="InterPro" id="IPR010695">
    <property type="entry name" value="FAIM1"/>
</dbReference>
<gene>
    <name evidence="2" type="ORF">MCOR_39304</name>
</gene>